<sequence length="74" mass="7691">MHVYILVALPPQQDGAMTTVTSNTHAISINPATGEQIAHYAFESAAALDQSLSRAAAGPGLPAGSARRFSNVRN</sequence>
<proteinExistence type="predicted"/>
<organism evidence="1 2">
    <name type="scientific">Pseudomonas syringae pv. aptata</name>
    <dbReference type="NCBI Taxonomy" id="83167"/>
    <lineage>
        <taxon>Bacteria</taxon>
        <taxon>Pseudomonadati</taxon>
        <taxon>Pseudomonadota</taxon>
        <taxon>Gammaproteobacteria</taxon>
        <taxon>Pseudomonadales</taxon>
        <taxon>Pseudomonadaceae</taxon>
        <taxon>Pseudomonas</taxon>
        <taxon>Pseudomonas syringae</taxon>
    </lineage>
</organism>
<dbReference type="Proteomes" id="UP000274541">
    <property type="component" value="Unassembled WGS sequence"/>
</dbReference>
<comment type="caution">
    <text evidence="1">The sequence shown here is derived from an EMBL/GenBank/DDBJ whole genome shotgun (WGS) entry which is preliminary data.</text>
</comment>
<dbReference type="AlphaFoldDB" id="A0A3M3XL97"/>
<gene>
    <name evidence="1" type="ORF">ALQ37_00994</name>
</gene>
<dbReference type="EMBL" id="RBPX01000061">
    <property type="protein sequence ID" value="RMO70761.1"/>
    <property type="molecule type" value="Genomic_DNA"/>
</dbReference>
<accession>A0A3M3XL97</accession>
<name>A0A3M3XL97_PSEAP</name>
<reference evidence="1 2" key="1">
    <citation type="submission" date="2018-08" db="EMBL/GenBank/DDBJ databases">
        <title>Recombination of ecologically and evolutionarily significant loci maintains genetic cohesion in the Pseudomonas syringae species complex.</title>
        <authorList>
            <person name="Dillon M."/>
            <person name="Thakur S."/>
            <person name="Almeida R.N.D."/>
            <person name="Weir B.S."/>
            <person name="Guttman D.S."/>
        </authorList>
    </citation>
    <scope>NUCLEOTIDE SEQUENCE [LARGE SCALE GENOMIC DNA]</scope>
    <source>
        <strain evidence="1 2">ICMP 4388</strain>
    </source>
</reference>
<protein>
    <submittedName>
        <fullName evidence="1">Aldehyde dehydrogenase</fullName>
    </submittedName>
</protein>
<evidence type="ECO:0000313" key="1">
    <source>
        <dbReference type="EMBL" id="RMO70761.1"/>
    </source>
</evidence>
<evidence type="ECO:0000313" key="2">
    <source>
        <dbReference type="Proteomes" id="UP000274541"/>
    </source>
</evidence>